<evidence type="ECO:0000259" key="11">
    <source>
        <dbReference type="PROSITE" id="PS50002"/>
    </source>
</evidence>
<keyword evidence="12" id="KW-1185">Reference proteome</keyword>
<dbReference type="InterPro" id="IPR002110">
    <property type="entry name" value="Ankyrin_rpt"/>
</dbReference>
<dbReference type="InterPro" id="IPR001452">
    <property type="entry name" value="SH3_domain"/>
</dbReference>
<feature type="repeat" description="ANK" evidence="7">
    <location>
        <begin position="1678"/>
        <end position="1711"/>
    </location>
</feature>
<feature type="compositionally biased region" description="Low complexity" evidence="10">
    <location>
        <begin position="1609"/>
        <end position="1639"/>
    </location>
</feature>
<dbReference type="Pfam" id="PF12796">
    <property type="entry name" value="Ank_2"/>
    <property type="match status" value="1"/>
</dbReference>
<dbReference type="GO" id="GO:0006915">
    <property type="term" value="P:apoptotic process"/>
    <property type="evidence" value="ECO:0007669"/>
    <property type="project" value="UniProtKB-KW"/>
</dbReference>
<feature type="compositionally biased region" description="Low complexity" evidence="10">
    <location>
        <begin position="1351"/>
        <end position="1366"/>
    </location>
</feature>
<keyword evidence="9" id="KW-0175">Coiled coil</keyword>
<feature type="compositionally biased region" description="Low complexity" evidence="10">
    <location>
        <begin position="1446"/>
        <end position="1459"/>
    </location>
</feature>
<dbReference type="GO" id="GO:0002039">
    <property type="term" value="F:p53 binding"/>
    <property type="evidence" value="ECO:0007669"/>
    <property type="project" value="InterPro"/>
</dbReference>
<feature type="region of interest" description="Disordered" evidence="10">
    <location>
        <begin position="1193"/>
        <end position="1216"/>
    </location>
</feature>
<evidence type="ECO:0000256" key="9">
    <source>
        <dbReference type="SAM" id="Coils"/>
    </source>
</evidence>
<proteinExistence type="predicted"/>
<evidence type="ECO:0000256" key="3">
    <source>
        <dbReference type="ARBA" id="ARBA00022703"/>
    </source>
</evidence>
<dbReference type="SMART" id="SM00326">
    <property type="entry name" value="SH3"/>
    <property type="match status" value="1"/>
</dbReference>
<feature type="region of interest" description="Disordered" evidence="10">
    <location>
        <begin position="1482"/>
        <end position="1518"/>
    </location>
</feature>
<reference evidence="12" key="1">
    <citation type="submission" date="2022-06" db="EMBL/GenBank/DDBJ databases">
        <authorList>
            <person name="Berger JAMES D."/>
            <person name="Berger JAMES D."/>
        </authorList>
    </citation>
    <scope>NUCLEOTIDE SEQUENCE [LARGE SCALE GENOMIC DNA]</scope>
</reference>
<feature type="compositionally biased region" description="Acidic residues" evidence="10">
    <location>
        <begin position="1878"/>
        <end position="1889"/>
    </location>
</feature>
<feature type="region of interest" description="Disordered" evidence="10">
    <location>
        <begin position="1604"/>
        <end position="1639"/>
    </location>
</feature>
<dbReference type="SUPFAM" id="SSF50044">
    <property type="entry name" value="SH3-domain"/>
    <property type="match status" value="1"/>
</dbReference>
<feature type="coiled-coil region" evidence="9">
    <location>
        <begin position="931"/>
        <end position="958"/>
    </location>
</feature>
<dbReference type="SUPFAM" id="SSF48403">
    <property type="entry name" value="Ankyrin repeat"/>
    <property type="match status" value="1"/>
</dbReference>
<evidence type="ECO:0000256" key="6">
    <source>
        <dbReference type="ARBA" id="ARBA00023242"/>
    </source>
</evidence>
<dbReference type="GO" id="GO:0042981">
    <property type="term" value="P:regulation of apoptotic process"/>
    <property type="evidence" value="ECO:0007669"/>
    <property type="project" value="InterPro"/>
</dbReference>
<evidence type="ECO:0000313" key="12">
    <source>
        <dbReference type="Proteomes" id="UP000050792"/>
    </source>
</evidence>
<dbReference type="GO" id="GO:0005634">
    <property type="term" value="C:nucleus"/>
    <property type="evidence" value="ECO:0007669"/>
    <property type="project" value="UniProtKB-SubCell"/>
</dbReference>
<feature type="region of interest" description="Disordered" evidence="10">
    <location>
        <begin position="1411"/>
        <end position="1459"/>
    </location>
</feature>
<evidence type="ECO:0000313" key="13">
    <source>
        <dbReference type="WBParaSite" id="SRDH1_52400.8"/>
    </source>
</evidence>
<dbReference type="PROSITE" id="PS50002">
    <property type="entry name" value="SH3"/>
    <property type="match status" value="1"/>
</dbReference>
<feature type="region of interest" description="Disordered" evidence="10">
    <location>
        <begin position="1350"/>
        <end position="1380"/>
    </location>
</feature>
<dbReference type="PROSITE" id="PS50088">
    <property type="entry name" value="ANK_REPEAT"/>
    <property type="match status" value="2"/>
</dbReference>
<dbReference type="WBParaSite" id="SRDH1_52400.8">
    <property type="protein sequence ID" value="SRDH1_52400.8"/>
    <property type="gene ID" value="SRDH1_52400"/>
</dbReference>
<feature type="region of interest" description="Disordered" evidence="10">
    <location>
        <begin position="1877"/>
        <end position="1899"/>
    </location>
</feature>
<dbReference type="InterPro" id="IPR036028">
    <property type="entry name" value="SH3-like_dom_sf"/>
</dbReference>
<feature type="coiled-coil region" evidence="9">
    <location>
        <begin position="1013"/>
        <end position="1047"/>
    </location>
</feature>
<comment type="subcellular location">
    <subcellularLocation>
        <location evidence="1">Nucleus</location>
    </subcellularLocation>
</comment>
<protein>
    <recommendedName>
        <fullName evidence="11">SH3 domain-containing protein</fullName>
    </recommendedName>
</protein>
<dbReference type="Proteomes" id="UP000050792">
    <property type="component" value="Unassembled WGS sequence"/>
</dbReference>
<evidence type="ECO:0000256" key="8">
    <source>
        <dbReference type="PROSITE-ProRule" id="PRU00192"/>
    </source>
</evidence>
<feature type="compositionally biased region" description="Low complexity" evidence="10">
    <location>
        <begin position="774"/>
        <end position="787"/>
    </location>
</feature>
<feature type="region of interest" description="Disordered" evidence="10">
    <location>
        <begin position="585"/>
        <end position="629"/>
    </location>
</feature>
<dbReference type="PANTHER" id="PTHR24131:SF10">
    <property type="entry name" value="ANKYRIN-REPEAT, SH3-DOMAIN, AND PROLINE-RICH-REGION CONTAINING PROTEIN, ISOFORM B"/>
    <property type="match status" value="1"/>
</dbReference>
<dbReference type="PROSITE" id="PS50297">
    <property type="entry name" value="ANK_REP_REGION"/>
    <property type="match status" value="2"/>
</dbReference>
<dbReference type="PANTHER" id="PTHR24131">
    <property type="entry name" value="APOPTOSIS-STIMULATING OF P53 PROTEIN"/>
    <property type="match status" value="1"/>
</dbReference>
<sequence>MTSFNCFKIHDADNFTAHTTKTNNSEGNICTSENANITNSKCNQSISSVNNTIISTTDSLLNSRDVNPKIPISYSSYSRGSNTLLRCTPHFRHSSLSSSAFGTCMPSNKRDDHCNSNNNKEKISTTPSTGVQFSRNCFRYYPNRIRKHLESAVTKNDQLLRSVTSADCCPVQSGPEIYATSNSMNSGSGLVRSQSDSTCLSLKAISNENYIDAEVDQEIGAQTNIADCSNKRVNYMSDDSAQSSNISSWEMNNSASLDGSNSIDKYNLEVNNKCTSLLPSLLLSLSSSLSTQLNFRKANITETQEKLKIETGEERDDRSQDDDVLASFMRNSTIGSIPNSGFTSELSNYCGTSNKSSTSAVSHQQQGARLKCRTTPNNLSTPTTPSRSYQLICRNGIQSYSLVIEKPTGHSTSRENLDFVDQNSGTSICLHNTQSSNCCLSSNCDPDHNRLCSNGQSTFPDHLFSQHQFGTVTPGYLTKSYEITNQSDLEKSQSSVDAHIQPILQYYAGSQNSSPANLYSIISTSKECSSHPIPLDEISTSNVINASHSSQCHPVYSDSLDILNNSITYPKTLGLHPEPINLFSQVSQSSTGSTTTTTTTTSSNTTEKPTAPLPSRKQRPLSPSLSTTSITGVINSNTITNMHQNHTNISSVDHHHRQQQDYTPKLQHNNTIAAVNTNIQSRISSKSQGALHYQQINPYQNTPKLVGGWPLSSSAGNRPLLTNNNTKLDSHQTIANSDQFITGTSGDRIINYYNNNSNYIHNAGISNTTVTNNNTNNSSGFMNNNSSDMTSQNSPRRSPRTVNTNYSVNTNTVESTYNPIESRAPIGGGVQASVSVHCSSNSVRPFSTSIPSTTTTTATIFSGNVDSTLKNKTFIPSRINNRSSVSNHQAVAISQKHSNISSHPPPPPLPQLQQEKTADLMLDDQTNEMTISELRSIAERQRQQLARQAQQLQAREERRAWLRSLNSQRSAQNRCFENEKVTFKPSDLSQEQEIRLHKLRGFRGQTEQVRLSNENLVKEIDRLASLLSGKERDLQVYRQRADEAERMLTLISQWHNVIASARCQTINQAGMTTVTVATNPTHLSDETPSFSLNLPFMQPPFFSELDKKRWHDGLVEADRLDRQFALVFGRKPPIQTWSSSQSNLHFVNSVVSEKTLAPHISSSLPSVTVPSAPLPSYSTYHHNYSKSRLIDASPSVHDNHSSPPPSTTLPHIPISHSTPVISRTPVTTIVSATSSNNAFSSVLTRASSPPTSSRRSCFRTFMQLHPGVGIWSPNTTTNNNISCISNKDNILSPATVHPLPIPRIKAPPRYASRAVINDTYMRRICRDSVEKYKRAASEIYLAGVNKLNVKSSSPSLQSSTPTIPSSEWSNNSVTSEHHQQQAYNINSMKTNEQIVKNTESSDQICSSVIHHPNESYEPDVITNENDDKIPDQKVHTSVYPTTSLHPSSPSISPSSSSSSLELIGIDIQPDDEHKLSLLSSEFDSPEDEQKQNSGDVDSGLGGSDHTVKSEHQQPQIKKSTSILQMTTIMTPETTTINTTNATIHTTINITSPSAITTAIVQRGEVNKQEISPGIMVYVDEEHGVNVSMNNSSCNYIERQVKSILRKSKSSSSPPTSKQSSSLDGITETTQSLTSSSGQSNSVRFHPLALLLDAALEGDLELVKKAASEVTDVSESNDEGITALHNAVCAGRVDVAEFLVLTAGADVNAGDTDGWTPLHCAASCGNVPLAKLLVEHGASLHARTLSDQETPLEKCDQGDEEAECEEYLYFQHERLGSAASGRVYALFPRGIEAAGPGSIDAHLEPDELPLKPNELLTIVDREPPGEIEWMLAENSEGQRGLVPRSHISCYPLVRIPPSSLPIMETPKTFSMRSTIWNEFDNDDDDDESDGDANTSKYDQREMEYKLHDENQLLPERISKMQFVSPSDNLLNDNNNTNIITSNNNNDRPCTKATIKIEDITSVKSSSSTLPLSAKHYIPRPSSVDFTGLKTEDRQSSDEIIDTGNNKQTKTNETCDLATAF</sequence>
<feature type="compositionally biased region" description="Low complexity" evidence="10">
    <location>
        <begin position="587"/>
        <end position="606"/>
    </location>
</feature>
<accession>A0AA85FIQ9</accession>
<evidence type="ECO:0000256" key="2">
    <source>
        <dbReference type="ARBA" id="ARBA00022443"/>
    </source>
</evidence>
<keyword evidence="3" id="KW-0053">Apoptosis</keyword>
<dbReference type="InterPro" id="IPR047163">
    <property type="entry name" value="ASPP1/2"/>
</dbReference>
<keyword evidence="6" id="KW-0539">Nucleus</keyword>
<feature type="domain" description="SH3" evidence="11">
    <location>
        <begin position="1777"/>
        <end position="1851"/>
    </location>
</feature>
<feature type="region of interest" description="Disordered" evidence="10">
    <location>
        <begin position="1983"/>
        <end position="2004"/>
    </location>
</feature>
<dbReference type="InterPro" id="IPR036770">
    <property type="entry name" value="Ankyrin_rpt-contain_sf"/>
</dbReference>
<keyword evidence="2 8" id="KW-0728">SH3 domain</keyword>
<keyword evidence="4" id="KW-0677">Repeat</keyword>
<dbReference type="Gene3D" id="1.25.40.20">
    <property type="entry name" value="Ankyrin repeat-containing domain"/>
    <property type="match status" value="1"/>
</dbReference>
<feature type="region of interest" description="Disordered" evidence="10">
    <location>
        <begin position="774"/>
        <end position="805"/>
    </location>
</feature>
<evidence type="ECO:0000256" key="4">
    <source>
        <dbReference type="ARBA" id="ARBA00022737"/>
    </source>
</evidence>
<evidence type="ECO:0000256" key="5">
    <source>
        <dbReference type="ARBA" id="ARBA00023043"/>
    </source>
</evidence>
<keyword evidence="5 7" id="KW-0040">ANK repeat</keyword>
<feature type="compositionally biased region" description="Low complexity" evidence="10">
    <location>
        <begin position="620"/>
        <end position="629"/>
    </location>
</feature>
<evidence type="ECO:0000256" key="1">
    <source>
        <dbReference type="ARBA" id="ARBA00004123"/>
    </source>
</evidence>
<dbReference type="SMART" id="SM00248">
    <property type="entry name" value="ANK"/>
    <property type="match status" value="2"/>
</dbReference>
<feature type="repeat" description="ANK" evidence="7">
    <location>
        <begin position="1712"/>
        <end position="1744"/>
    </location>
</feature>
<feature type="compositionally biased region" description="Polar residues" evidence="10">
    <location>
        <begin position="1367"/>
        <end position="1380"/>
    </location>
</feature>
<feature type="compositionally biased region" description="Basic and acidic residues" evidence="10">
    <location>
        <begin position="1425"/>
        <end position="1434"/>
    </location>
</feature>
<organism evidence="12 13">
    <name type="scientific">Schistosoma rodhaini</name>
    <dbReference type="NCBI Taxonomy" id="6188"/>
    <lineage>
        <taxon>Eukaryota</taxon>
        <taxon>Metazoa</taxon>
        <taxon>Spiralia</taxon>
        <taxon>Lophotrochozoa</taxon>
        <taxon>Platyhelminthes</taxon>
        <taxon>Trematoda</taxon>
        <taxon>Digenea</taxon>
        <taxon>Strigeidida</taxon>
        <taxon>Schistosomatoidea</taxon>
        <taxon>Schistosomatidae</taxon>
        <taxon>Schistosoma</taxon>
    </lineage>
</organism>
<name>A0AA85FIQ9_9TREM</name>
<evidence type="ECO:0000256" key="10">
    <source>
        <dbReference type="SAM" id="MobiDB-lite"/>
    </source>
</evidence>
<reference evidence="13" key="2">
    <citation type="submission" date="2023-11" db="UniProtKB">
        <authorList>
            <consortium name="WormBaseParasite"/>
        </authorList>
    </citation>
    <scope>IDENTIFICATION</scope>
</reference>
<evidence type="ECO:0000256" key="7">
    <source>
        <dbReference type="PROSITE-ProRule" id="PRU00023"/>
    </source>
</evidence>